<proteinExistence type="predicted"/>
<evidence type="ECO:0000313" key="1">
    <source>
        <dbReference type="EMBL" id="KAJ3524532.1"/>
    </source>
</evidence>
<dbReference type="Proteomes" id="UP001148662">
    <property type="component" value="Unassembled WGS sequence"/>
</dbReference>
<keyword evidence="2" id="KW-1185">Reference proteome</keyword>
<evidence type="ECO:0000313" key="2">
    <source>
        <dbReference type="Proteomes" id="UP001148662"/>
    </source>
</evidence>
<organism evidence="1 2">
    <name type="scientific">Phlebia brevispora</name>
    <dbReference type="NCBI Taxonomy" id="194682"/>
    <lineage>
        <taxon>Eukaryota</taxon>
        <taxon>Fungi</taxon>
        <taxon>Dikarya</taxon>
        <taxon>Basidiomycota</taxon>
        <taxon>Agaricomycotina</taxon>
        <taxon>Agaricomycetes</taxon>
        <taxon>Polyporales</taxon>
        <taxon>Meruliaceae</taxon>
        <taxon>Phlebia</taxon>
    </lineage>
</organism>
<reference evidence="1" key="1">
    <citation type="submission" date="2022-07" db="EMBL/GenBank/DDBJ databases">
        <title>Genome Sequence of Phlebia brevispora.</title>
        <authorList>
            <person name="Buettner E."/>
        </authorList>
    </citation>
    <scope>NUCLEOTIDE SEQUENCE</scope>
    <source>
        <strain evidence="1">MPL23</strain>
    </source>
</reference>
<sequence length="125" mass="13534">MYSSIRHGTANKTAVPPPVAPPIPSALPPIKNEFGPPPVRRVSATNTRSTVAQKTASPPPPPPPRPRVEEPQVEGDWAEALYDYSSEVCFSRIRGTWNCVRDSKYSFWKGPPAIGGQANSRADVA</sequence>
<comment type="caution">
    <text evidence="1">The sequence shown here is derived from an EMBL/GenBank/DDBJ whole genome shotgun (WGS) entry which is preliminary data.</text>
</comment>
<dbReference type="EMBL" id="JANHOG010002332">
    <property type="protein sequence ID" value="KAJ3524532.1"/>
    <property type="molecule type" value="Genomic_DNA"/>
</dbReference>
<accession>A0ACC1RS39</accession>
<name>A0ACC1RS39_9APHY</name>
<gene>
    <name evidence="1" type="ORF">NM688_g8541</name>
</gene>
<protein>
    <submittedName>
        <fullName evidence="1">Uncharacterized protein</fullName>
    </submittedName>
</protein>